<keyword evidence="3 5" id="KW-0371">Homeobox</keyword>
<keyword evidence="2 5" id="KW-0238">DNA-binding</keyword>
<dbReference type="GO" id="GO:0000981">
    <property type="term" value="F:DNA-binding transcription factor activity, RNA polymerase II-specific"/>
    <property type="evidence" value="ECO:0007669"/>
    <property type="project" value="InterPro"/>
</dbReference>
<feature type="compositionally biased region" description="Low complexity" evidence="7">
    <location>
        <begin position="149"/>
        <end position="160"/>
    </location>
</feature>
<evidence type="ECO:0000256" key="6">
    <source>
        <dbReference type="RuleBase" id="RU000682"/>
    </source>
</evidence>
<dbReference type="GO" id="GO:0005634">
    <property type="term" value="C:nucleus"/>
    <property type="evidence" value="ECO:0007669"/>
    <property type="project" value="UniProtKB-SubCell"/>
</dbReference>
<dbReference type="OrthoDB" id="6159439at2759"/>
<keyword evidence="4 5" id="KW-0539">Nucleus</keyword>
<dbReference type="InterPro" id="IPR017970">
    <property type="entry name" value="Homeobox_CS"/>
</dbReference>
<evidence type="ECO:0000256" key="5">
    <source>
        <dbReference type="PROSITE-ProRule" id="PRU00108"/>
    </source>
</evidence>
<feature type="domain" description="Homeobox" evidence="8">
    <location>
        <begin position="257"/>
        <end position="317"/>
    </location>
</feature>
<evidence type="ECO:0000313" key="10">
    <source>
        <dbReference type="Proteomes" id="UP000567179"/>
    </source>
</evidence>
<dbReference type="Gene3D" id="1.10.10.60">
    <property type="entry name" value="Homeodomain-like"/>
    <property type="match status" value="1"/>
</dbReference>
<dbReference type="PROSITE" id="PS50071">
    <property type="entry name" value="HOMEOBOX_2"/>
    <property type="match status" value="1"/>
</dbReference>
<dbReference type="Pfam" id="PF00046">
    <property type="entry name" value="Homeodomain"/>
    <property type="match status" value="1"/>
</dbReference>
<feature type="region of interest" description="Disordered" evidence="7">
    <location>
        <begin position="1"/>
        <end position="69"/>
    </location>
</feature>
<evidence type="ECO:0000256" key="4">
    <source>
        <dbReference type="ARBA" id="ARBA00023242"/>
    </source>
</evidence>
<evidence type="ECO:0000256" key="2">
    <source>
        <dbReference type="ARBA" id="ARBA00023125"/>
    </source>
</evidence>
<evidence type="ECO:0000259" key="8">
    <source>
        <dbReference type="PROSITE" id="PS50071"/>
    </source>
</evidence>
<dbReference type="InterPro" id="IPR050877">
    <property type="entry name" value="EMX-VAX-Noto_Homeobox_TFs"/>
</dbReference>
<feature type="region of interest" description="Disordered" evidence="7">
    <location>
        <begin position="105"/>
        <end position="170"/>
    </location>
</feature>
<comment type="subcellular location">
    <subcellularLocation>
        <location evidence="1 5 6">Nucleus</location>
    </subcellularLocation>
</comment>
<feature type="region of interest" description="Disordered" evidence="7">
    <location>
        <begin position="311"/>
        <end position="330"/>
    </location>
</feature>
<feature type="compositionally biased region" description="Polar residues" evidence="7">
    <location>
        <begin position="311"/>
        <end position="326"/>
    </location>
</feature>
<dbReference type="Proteomes" id="UP000567179">
    <property type="component" value="Unassembled WGS sequence"/>
</dbReference>
<sequence>MNTNKGYPAAPRSRRSPPIDAYGPQHSHFFQTGQGGRTILPPLANRESSSSSRPPTVPQNYVAHPYNQPRATTITPQSLYGYQQSTGASPQFPTAFSNYEIHGTHERYSPQPTYPSFSRAGTPNLGGGSVDRRLPPLSTSPVPQGDRWQQPSYMPQQQPQAYHGNTIRSPAASYPNAYGYNTVSQASHYQYHGQQDHLPMNQHGHGIFDDLARLEPRSNTPYGRSSQSTHVSHSSHISPPPRSYSPPPVSPVSPEEPTIKKKRKRADAAQLKVLNETYNRTAFPSTEERLALAKMLDMSARSVQIWFQNKRQSMRQTNRQTASSSAHHPFSMGGQVDPMAEDLVPHPQAGYDGVSGHLGDVYLTGPTQDTSRSHGSHSHSHSHVSSQHHYPHHSSSRHRD</sequence>
<dbReference type="PROSITE" id="PS00027">
    <property type="entry name" value="HOMEOBOX_1"/>
    <property type="match status" value="1"/>
</dbReference>
<comment type="caution">
    <text evidence="9">The sequence shown here is derived from an EMBL/GenBank/DDBJ whole genome shotgun (WGS) entry which is preliminary data.</text>
</comment>
<dbReference type="SUPFAM" id="SSF46689">
    <property type="entry name" value="Homeodomain-like"/>
    <property type="match status" value="1"/>
</dbReference>
<name>A0A8H5F3V5_9AGAR</name>
<dbReference type="EMBL" id="JAACJJ010000028">
    <property type="protein sequence ID" value="KAF5322724.1"/>
    <property type="molecule type" value="Genomic_DNA"/>
</dbReference>
<feature type="compositionally biased region" description="Basic residues" evidence="7">
    <location>
        <begin position="389"/>
        <end position="400"/>
    </location>
</feature>
<evidence type="ECO:0000256" key="3">
    <source>
        <dbReference type="ARBA" id="ARBA00023155"/>
    </source>
</evidence>
<proteinExistence type="predicted"/>
<gene>
    <name evidence="9" type="ORF">D9619_001985</name>
</gene>
<feature type="compositionally biased region" description="Low complexity" evidence="7">
    <location>
        <begin position="225"/>
        <end position="237"/>
    </location>
</feature>
<feature type="DNA-binding region" description="Homeobox" evidence="5">
    <location>
        <begin position="259"/>
        <end position="318"/>
    </location>
</feature>
<keyword evidence="10" id="KW-1185">Reference proteome</keyword>
<evidence type="ECO:0000256" key="1">
    <source>
        <dbReference type="ARBA" id="ARBA00004123"/>
    </source>
</evidence>
<dbReference type="SMART" id="SM00389">
    <property type="entry name" value="HOX"/>
    <property type="match status" value="1"/>
</dbReference>
<dbReference type="InterPro" id="IPR001356">
    <property type="entry name" value="HD"/>
</dbReference>
<dbReference type="CDD" id="cd00086">
    <property type="entry name" value="homeodomain"/>
    <property type="match status" value="1"/>
</dbReference>
<feature type="compositionally biased region" description="Polar residues" evidence="7">
    <location>
        <begin position="110"/>
        <end position="121"/>
    </location>
</feature>
<protein>
    <recommendedName>
        <fullName evidence="8">Homeobox domain-containing protein</fullName>
    </recommendedName>
</protein>
<accession>A0A8H5F3V5</accession>
<reference evidence="9 10" key="1">
    <citation type="journal article" date="2020" name="ISME J.">
        <title>Uncovering the hidden diversity of litter-decomposition mechanisms in mushroom-forming fungi.</title>
        <authorList>
            <person name="Floudas D."/>
            <person name="Bentzer J."/>
            <person name="Ahren D."/>
            <person name="Johansson T."/>
            <person name="Persson P."/>
            <person name="Tunlid A."/>
        </authorList>
    </citation>
    <scope>NUCLEOTIDE SEQUENCE [LARGE SCALE GENOMIC DNA]</scope>
    <source>
        <strain evidence="9 10">CBS 101986</strain>
    </source>
</reference>
<organism evidence="9 10">
    <name type="scientific">Psilocybe cf. subviscida</name>
    <dbReference type="NCBI Taxonomy" id="2480587"/>
    <lineage>
        <taxon>Eukaryota</taxon>
        <taxon>Fungi</taxon>
        <taxon>Dikarya</taxon>
        <taxon>Basidiomycota</taxon>
        <taxon>Agaricomycotina</taxon>
        <taxon>Agaricomycetes</taxon>
        <taxon>Agaricomycetidae</taxon>
        <taxon>Agaricales</taxon>
        <taxon>Agaricineae</taxon>
        <taxon>Strophariaceae</taxon>
        <taxon>Psilocybe</taxon>
    </lineage>
</organism>
<dbReference type="AlphaFoldDB" id="A0A8H5F3V5"/>
<dbReference type="GO" id="GO:0000978">
    <property type="term" value="F:RNA polymerase II cis-regulatory region sequence-specific DNA binding"/>
    <property type="evidence" value="ECO:0007669"/>
    <property type="project" value="TreeGrafter"/>
</dbReference>
<feature type="region of interest" description="Disordered" evidence="7">
    <location>
        <begin position="215"/>
        <end position="266"/>
    </location>
</feature>
<feature type="compositionally biased region" description="Pro residues" evidence="7">
    <location>
        <begin position="238"/>
        <end position="251"/>
    </location>
</feature>
<feature type="region of interest" description="Disordered" evidence="7">
    <location>
        <begin position="345"/>
        <end position="400"/>
    </location>
</feature>
<evidence type="ECO:0000256" key="7">
    <source>
        <dbReference type="SAM" id="MobiDB-lite"/>
    </source>
</evidence>
<evidence type="ECO:0000313" key="9">
    <source>
        <dbReference type="EMBL" id="KAF5322724.1"/>
    </source>
</evidence>
<dbReference type="InterPro" id="IPR009057">
    <property type="entry name" value="Homeodomain-like_sf"/>
</dbReference>
<dbReference type="PANTHER" id="PTHR24339:SF28">
    <property type="entry name" value="E5-RELATED"/>
    <property type="match status" value="1"/>
</dbReference>
<dbReference type="PANTHER" id="PTHR24339">
    <property type="entry name" value="HOMEOBOX PROTEIN EMX-RELATED"/>
    <property type="match status" value="1"/>
</dbReference>